<protein>
    <recommendedName>
        <fullName evidence="4">DUF983 domain-containing protein</fullName>
    </recommendedName>
</protein>
<dbReference type="Proteomes" id="UP000183376">
    <property type="component" value="Chromosome I"/>
</dbReference>
<keyword evidence="1" id="KW-0472">Membrane</keyword>
<sequence length="145" mass="16068">MTRLVRGADGRMWTVRTHIEWSNPAGVDEFEHDVNAGRTSGIVMGVLVLGLVAVLVAWTPSDVVVPFWLLLALAMLVLFFPARWALRRQWTVVAETPGDLEEHGPERWVGAVRGMMAAHQETTKIARDIEVYSTPAVDGPLQPID</sequence>
<organism evidence="2 3">
    <name type="scientific">Allokutzneria albata</name>
    <name type="common">Kibdelosporangium albatum</name>
    <dbReference type="NCBI Taxonomy" id="211114"/>
    <lineage>
        <taxon>Bacteria</taxon>
        <taxon>Bacillati</taxon>
        <taxon>Actinomycetota</taxon>
        <taxon>Actinomycetes</taxon>
        <taxon>Pseudonocardiales</taxon>
        <taxon>Pseudonocardiaceae</taxon>
        <taxon>Allokutzneria</taxon>
    </lineage>
</organism>
<dbReference type="EMBL" id="LT629701">
    <property type="protein sequence ID" value="SDN27994.1"/>
    <property type="molecule type" value="Genomic_DNA"/>
</dbReference>
<evidence type="ECO:0008006" key="4">
    <source>
        <dbReference type="Google" id="ProtNLM"/>
    </source>
</evidence>
<evidence type="ECO:0000313" key="2">
    <source>
        <dbReference type="EMBL" id="SDN27994.1"/>
    </source>
</evidence>
<accession>A0A1H0A419</accession>
<keyword evidence="3" id="KW-1185">Reference proteome</keyword>
<keyword evidence="1" id="KW-1133">Transmembrane helix</keyword>
<evidence type="ECO:0000256" key="1">
    <source>
        <dbReference type="SAM" id="Phobius"/>
    </source>
</evidence>
<dbReference type="AlphaFoldDB" id="A0A1H0A419"/>
<reference evidence="2 3" key="1">
    <citation type="submission" date="2016-10" db="EMBL/GenBank/DDBJ databases">
        <authorList>
            <person name="de Groot N.N."/>
        </authorList>
    </citation>
    <scope>NUCLEOTIDE SEQUENCE [LARGE SCALE GENOMIC DNA]</scope>
    <source>
        <strain evidence="2 3">DSM 44149</strain>
    </source>
</reference>
<dbReference type="OrthoDB" id="3573515at2"/>
<dbReference type="eggNOG" id="ENOG5033Y0M">
    <property type="taxonomic scope" value="Bacteria"/>
</dbReference>
<gene>
    <name evidence="2" type="ORF">SAMN04489726_5855</name>
</gene>
<feature type="transmembrane region" description="Helical" evidence="1">
    <location>
        <begin position="65"/>
        <end position="86"/>
    </location>
</feature>
<proteinExistence type="predicted"/>
<feature type="transmembrane region" description="Helical" evidence="1">
    <location>
        <begin position="41"/>
        <end position="59"/>
    </location>
</feature>
<name>A0A1H0A419_ALLAB</name>
<dbReference type="RefSeq" id="WP_030427966.1">
    <property type="nucleotide sequence ID" value="NZ_JOEF01000003.1"/>
</dbReference>
<keyword evidence="1" id="KW-0812">Transmembrane</keyword>
<evidence type="ECO:0000313" key="3">
    <source>
        <dbReference type="Proteomes" id="UP000183376"/>
    </source>
</evidence>